<evidence type="ECO:0000256" key="10">
    <source>
        <dbReference type="SAM" id="MobiDB-lite"/>
    </source>
</evidence>
<evidence type="ECO:0000256" key="9">
    <source>
        <dbReference type="ARBA" id="ARBA00023303"/>
    </source>
</evidence>
<dbReference type="InterPro" id="IPR001807">
    <property type="entry name" value="ClC"/>
</dbReference>
<dbReference type="InterPro" id="IPR050368">
    <property type="entry name" value="ClC-type_chloride_channel"/>
</dbReference>
<evidence type="ECO:0000256" key="8">
    <source>
        <dbReference type="ARBA" id="ARBA00023214"/>
    </source>
</evidence>
<feature type="transmembrane region" description="Helical" evidence="11">
    <location>
        <begin position="101"/>
        <end position="119"/>
    </location>
</feature>
<evidence type="ECO:0000313" key="13">
    <source>
        <dbReference type="Proteomes" id="UP000004980"/>
    </source>
</evidence>
<gene>
    <name evidence="12" type="ORF">WQE_42869</name>
</gene>
<evidence type="ECO:0000256" key="5">
    <source>
        <dbReference type="ARBA" id="ARBA00023065"/>
    </source>
</evidence>
<keyword evidence="3 11" id="KW-0812">Transmembrane</keyword>
<dbReference type="InterPro" id="IPR046342">
    <property type="entry name" value="CBS_dom_sf"/>
</dbReference>
<evidence type="ECO:0000313" key="12">
    <source>
        <dbReference type="EMBL" id="EIM94742.1"/>
    </source>
</evidence>
<evidence type="ECO:0000256" key="3">
    <source>
        <dbReference type="ARBA" id="ARBA00022692"/>
    </source>
</evidence>
<feature type="region of interest" description="Disordered" evidence="10">
    <location>
        <begin position="593"/>
        <end position="620"/>
    </location>
</feature>
<keyword evidence="2" id="KW-0813">Transport</keyword>
<dbReference type="PANTHER" id="PTHR43427">
    <property type="entry name" value="CHLORIDE CHANNEL PROTEIN CLC-E"/>
    <property type="match status" value="1"/>
</dbReference>
<feature type="transmembrane region" description="Helical" evidence="11">
    <location>
        <begin position="153"/>
        <end position="178"/>
    </location>
</feature>
<keyword evidence="6 11" id="KW-0472">Membrane</keyword>
<dbReference type="Proteomes" id="UP000004980">
    <property type="component" value="Unassembled WGS sequence"/>
</dbReference>
<protein>
    <submittedName>
        <fullName evidence="12">Cl-channel voltage-gated family protein</fullName>
    </submittedName>
</protein>
<evidence type="ECO:0000256" key="11">
    <source>
        <dbReference type="SAM" id="Phobius"/>
    </source>
</evidence>
<feature type="transmembrane region" description="Helical" evidence="11">
    <location>
        <begin position="345"/>
        <end position="366"/>
    </location>
</feature>
<keyword evidence="8" id="KW-0868">Chloride</keyword>
<dbReference type="EMBL" id="AKAU01000261">
    <property type="protein sequence ID" value="EIM94742.1"/>
    <property type="molecule type" value="Genomic_DNA"/>
</dbReference>
<keyword evidence="9" id="KW-0407">Ion channel</keyword>
<organism evidence="12 13">
    <name type="scientific">Paraburkholderia hospita</name>
    <dbReference type="NCBI Taxonomy" id="169430"/>
    <lineage>
        <taxon>Bacteria</taxon>
        <taxon>Pseudomonadati</taxon>
        <taxon>Pseudomonadota</taxon>
        <taxon>Betaproteobacteria</taxon>
        <taxon>Burkholderiales</taxon>
        <taxon>Burkholderiaceae</taxon>
        <taxon>Paraburkholderia</taxon>
    </lineage>
</organism>
<feature type="compositionally biased region" description="Basic and acidic residues" evidence="10">
    <location>
        <begin position="609"/>
        <end position="620"/>
    </location>
</feature>
<evidence type="ECO:0000256" key="2">
    <source>
        <dbReference type="ARBA" id="ARBA00022448"/>
    </source>
</evidence>
<feature type="transmembrane region" description="Helical" evidence="11">
    <location>
        <begin position="405"/>
        <end position="423"/>
    </location>
</feature>
<dbReference type="InterPro" id="IPR014743">
    <property type="entry name" value="Cl-channel_core"/>
</dbReference>
<keyword evidence="5" id="KW-0406">Ion transport</keyword>
<evidence type="ECO:0000256" key="6">
    <source>
        <dbReference type="ARBA" id="ARBA00023136"/>
    </source>
</evidence>
<feature type="transmembrane region" description="Helical" evidence="11">
    <location>
        <begin position="7"/>
        <end position="37"/>
    </location>
</feature>
<sequence>MPVTLYWLCVLALVVGVVTGLGAVVFRGLIGLVHNAFFLGQFSFAYDASHFTSASPWGGFVILVPVAGGLVVTWLVSTFAPEAKGHGVPEVMDAIYYKRGVIRPVVAVVKSIASAFAIGSGAAVGREGPIIQIGSALGSTLGQLVQMTAGQRITLVAAGAGAGIAATFNTPIGGVLFATELMMPEISVNTFLPVAIATGTATFIGRLFFSAAPAFFVPAQLGAIPNQPGSAFTLLLYALLGAVTGAAAALLVRALHGAEDAFDHVPGRYTRHAFGMLLVGAAMYLLQRYAGHYFIEGVGYATIQATLYGQLQGGLFLLLLAACKTFATSVSLGSGSSGGVFSPSLFIGATLGASLASLIATVLPGAPVSGPAFAMVGMGAMVGGGTGAAMTAVAMIFEMTRDYDIVLPMIIAVAFSLGVRRMLSPESIYTLKLVRRGHPIPNALHANMFLVQSAGHVMETDVLVLDAQVQFRATLSPTAEPAFRHVVVTRHNEIYGVLRINTGLRRAVSHAASDITLGALAQRNFIVVQESDAVFGVISRLWKQHAVMAVVVEQGDSHDAVRVLGVIAKEHIAEAVASTVRIFPGHMEAKSGGAVAHIGKRAPPGSRNAEAKGSDDETGT</sequence>
<comment type="caution">
    <text evidence="12">The sequence shown here is derived from an EMBL/GenBank/DDBJ whole genome shotgun (WGS) entry which is preliminary data.</text>
</comment>
<proteinExistence type="predicted"/>
<evidence type="ECO:0000256" key="7">
    <source>
        <dbReference type="ARBA" id="ARBA00023173"/>
    </source>
</evidence>
<dbReference type="PRINTS" id="PR00762">
    <property type="entry name" value="CLCHANNEL"/>
</dbReference>
<name>A0ABN0F839_9BURK</name>
<dbReference type="Gene3D" id="3.10.580.10">
    <property type="entry name" value="CBS-domain"/>
    <property type="match status" value="1"/>
</dbReference>
<evidence type="ECO:0000256" key="1">
    <source>
        <dbReference type="ARBA" id="ARBA00004141"/>
    </source>
</evidence>
<keyword evidence="7" id="KW-0869">Chloride channel</keyword>
<dbReference type="SUPFAM" id="SSF54631">
    <property type="entry name" value="CBS-domain pair"/>
    <property type="match status" value="1"/>
</dbReference>
<dbReference type="Gene3D" id="1.10.3080.10">
    <property type="entry name" value="Clc chloride channel"/>
    <property type="match status" value="1"/>
</dbReference>
<dbReference type="Pfam" id="PF00654">
    <property type="entry name" value="Voltage_CLC"/>
    <property type="match status" value="1"/>
</dbReference>
<feature type="transmembrane region" description="Helical" evidence="11">
    <location>
        <begin position="315"/>
        <end position="333"/>
    </location>
</feature>
<feature type="transmembrane region" description="Helical" evidence="11">
    <location>
        <begin position="57"/>
        <end position="80"/>
    </location>
</feature>
<keyword evidence="13" id="KW-1185">Reference proteome</keyword>
<comment type="subcellular location">
    <subcellularLocation>
        <location evidence="1">Membrane</location>
        <topology evidence="1">Multi-pass membrane protein</topology>
    </subcellularLocation>
</comment>
<accession>A0ABN0F839</accession>
<feature type="transmembrane region" description="Helical" evidence="11">
    <location>
        <begin position="190"/>
        <end position="209"/>
    </location>
</feature>
<feature type="transmembrane region" description="Helical" evidence="11">
    <location>
        <begin position="372"/>
        <end position="393"/>
    </location>
</feature>
<dbReference type="PANTHER" id="PTHR43427:SF6">
    <property type="entry name" value="CHLORIDE CHANNEL PROTEIN CLC-E"/>
    <property type="match status" value="1"/>
</dbReference>
<keyword evidence="4 11" id="KW-1133">Transmembrane helix</keyword>
<dbReference type="CDD" id="cd00400">
    <property type="entry name" value="Voltage_gated_ClC"/>
    <property type="match status" value="1"/>
</dbReference>
<evidence type="ECO:0000256" key="4">
    <source>
        <dbReference type="ARBA" id="ARBA00022989"/>
    </source>
</evidence>
<reference evidence="12 13" key="1">
    <citation type="journal article" date="2012" name="J. Bacteriol.">
        <title>Draft Genome Sequence of the Soil Bacterium Burkholderia terrae Strain BS001, Which Interacts with Fungal Surface Structures.</title>
        <authorList>
            <person name="Nazir R."/>
            <person name="Hansen M.A."/>
            <person name="Sorensen S."/>
            <person name="van Elsas J.D."/>
        </authorList>
    </citation>
    <scope>NUCLEOTIDE SEQUENCE [LARGE SCALE GENOMIC DNA]</scope>
    <source>
        <strain evidence="12 13">BS001</strain>
    </source>
</reference>
<dbReference type="SUPFAM" id="SSF81340">
    <property type="entry name" value="Clc chloride channel"/>
    <property type="match status" value="1"/>
</dbReference>
<feature type="transmembrane region" description="Helical" evidence="11">
    <location>
        <begin position="273"/>
        <end position="295"/>
    </location>
</feature>
<feature type="transmembrane region" description="Helical" evidence="11">
    <location>
        <begin position="229"/>
        <end position="252"/>
    </location>
</feature>